<feature type="domain" description="TonB-dependent receptor plug" evidence="18">
    <location>
        <begin position="79"/>
        <end position="177"/>
    </location>
</feature>
<dbReference type="InterPro" id="IPR000531">
    <property type="entry name" value="Beta-barrel_TonB"/>
</dbReference>
<dbReference type="Gene3D" id="2.40.170.20">
    <property type="entry name" value="TonB-dependent receptor, beta-barrel domain"/>
    <property type="match status" value="1"/>
</dbReference>
<feature type="domain" description="TonB-dependent receptor-like beta-barrel" evidence="17">
    <location>
        <begin position="266"/>
        <end position="682"/>
    </location>
</feature>
<dbReference type="CDD" id="cd01347">
    <property type="entry name" value="ligand_gated_channel"/>
    <property type="match status" value="1"/>
</dbReference>
<name>E6V919_VARPE</name>
<dbReference type="InterPro" id="IPR037066">
    <property type="entry name" value="Plug_dom_sf"/>
</dbReference>
<feature type="chain" id="PRO_5003213169" evidence="16">
    <location>
        <begin position="41"/>
        <end position="714"/>
    </location>
</feature>
<evidence type="ECO:0000259" key="17">
    <source>
        <dbReference type="Pfam" id="PF00593"/>
    </source>
</evidence>
<evidence type="ECO:0000256" key="12">
    <source>
        <dbReference type="ARBA" id="ARBA00023170"/>
    </source>
</evidence>
<dbReference type="GO" id="GO:0009279">
    <property type="term" value="C:cell outer membrane"/>
    <property type="evidence" value="ECO:0007669"/>
    <property type="project" value="UniProtKB-SubCell"/>
</dbReference>
<keyword evidence="10 15" id="KW-0798">TonB box</keyword>
<evidence type="ECO:0000256" key="14">
    <source>
        <dbReference type="PROSITE-ProRule" id="PRU01360"/>
    </source>
</evidence>
<reference evidence="20" key="1">
    <citation type="submission" date="2010-12" db="EMBL/GenBank/DDBJ databases">
        <title>Complete sequence of Variovorax paradoxus EPS.</title>
        <authorList>
            <consortium name="US DOE Joint Genome Institute"/>
            <person name="Lucas S."/>
            <person name="Copeland A."/>
            <person name="Lapidus A."/>
            <person name="Cheng J.-F."/>
            <person name="Goodwin L."/>
            <person name="Pitluck S."/>
            <person name="Teshima H."/>
            <person name="Detter J.C."/>
            <person name="Han C."/>
            <person name="Tapia R."/>
            <person name="Land M."/>
            <person name="Hauser L."/>
            <person name="Kyrpides N."/>
            <person name="Ivanova N."/>
            <person name="Ovchinnikova G."/>
            <person name="Orwin P."/>
            <person name="Han J.-I.G."/>
            <person name="Woyke T."/>
        </authorList>
    </citation>
    <scope>NUCLEOTIDE SEQUENCE [LARGE SCALE GENOMIC DNA]</scope>
    <source>
        <strain evidence="20">EPS</strain>
    </source>
</reference>
<dbReference type="SUPFAM" id="SSF56935">
    <property type="entry name" value="Porins"/>
    <property type="match status" value="1"/>
</dbReference>
<dbReference type="Pfam" id="PF07715">
    <property type="entry name" value="Plug"/>
    <property type="match status" value="1"/>
</dbReference>
<keyword evidence="3 14" id="KW-0813">Transport</keyword>
<dbReference type="GO" id="GO:0015891">
    <property type="term" value="P:siderophore transport"/>
    <property type="evidence" value="ECO:0007669"/>
    <property type="project" value="InterPro"/>
</dbReference>
<keyword evidence="8" id="KW-0408">Iron</keyword>
<evidence type="ECO:0000256" key="11">
    <source>
        <dbReference type="ARBA" id="ARBA00023136"/>
    </source>
</evidence>
<evidence type="ECO:0000256" key="7">
    <source>
        <dbReference type="ARBA" id="ARBA00022729"/>
    </source>
</evidence>
<organism evidence="19 20">
    <name type="scientific">Variovorax paradoxus (strain EPS)</name>
    <dbReference type="NCBI Taxonomy" id="595537"/>
    <lineage>
        <taxon>Bacteria</taxon>
        <taxon>Pseudomonadati</taxon>
        <taxon>Pseudomonadota</taxon>
        <taxon>Betaproteobacteria</taxon>
        <taxon>Burkholderiales</taxon>
        <taxon>Comamonadaceae</taxon>
        <taxon>Variovorax</taxon>
    </lineage>
</organism>
<dbReference type="InterPro" id="IPR012910">
    <property type="entry name" value="Plug_dom"/>
</dbReference>
<dbReference type="PANTHER" id="PTHR32552:SF68">
    <property type="entry name" value="FERRICHROME OUTER MEMBRANE TRANSPORTER_PHAGE RECEPTOR"/>
    <property type="match status" value="1"/>
</dbReference>
<sequence>MVRTLPLPLPLPLAPCRSHRRFAFVPLTPLVLGLSFGADAQEVAEPPALQEVRVNAVAEKGVGFAPTQTQTAGKAPMRQLETPQSVGVVTREEMESRQVTTLQQALQTVAGVSPVNFGRRGFDDINIRGFRSTESILIDGLVQSPSMWTRMVPYGYERIEVLKGASSILYGQVQPGGLVNAVSKRPHREALSEVGVELGSFGMKSLSFDVNRPLSESGKTAFRLNAYVADTDDPVDHVWRKDRWLAPSLSLDLGRDTDLVLFGTYSGSRWLRMQGISPYGTVLPNRNGPLPRTLFTGEPAFGPYAVEQYTLGYAFEHRISPQLSLRQNVRYEQEKGEGRFVSNQALQQPRQRLQNRVASLQKADYDILVTDTSLLATFDALGMSHRLVVGMDARRGKSDQANTNCRIAPLDLYAPVYGMSATCPATPTTHAPSRLTVAGLYLQDQVKFAKGWTALLGLRREGSRNETNDWVRREHTVTRDYATTGAFGLTYEFQPGWAAYGSYSESFLPVAGKTFGGTPFVPEIGKQWETGLKYERPGGGLTGSLAVYDLKRQNVTNADPVNPTFQVQTGEQRSRGLELQTGADLSNGVKLTASYTYADTAVTRDNDKSIVGRPLNLTPRHVAAVWATWRLPVLQRVTVGLGGRYVSRQVGSFPFTLPPYFVADASLSYMGDNWRLTAGVSNMFNRKYFDGAVNQFVVSPGMPRRFTVGATYFF</sequence>
<dbReference type="GO" id="GO:0015344">
    <property type="term" value="F:siderophore uptake transmembrane transporter activity"/>
    <property type="evidence" value="ECO:0007669"/>
    <property type="project" value="TreeGrafter"/>
</dbReference>
<keyword evidence="5" id="KW-0410">Iron transport</keyword>
<dbReference type="EMBL" id="CP002417">
    <property type="protein sequence ID" value="ADU37342.1"/>
    <property type="molecule type" value="Genomic_DNA"/>
</dbReference>
<gene>
    <name evidence="19" type="ordered locus">Varpa_3155</name>
</gene>
<protein>
    <submittedName>
        <fullName evidence="19">TonB-dependent siderophore receptor</fullName>
    </submittedName>
</protein>
<keyword evidence="13 14" id="KW-0998">Cell outer membrane</keyword>
<dbReference type="Gene3D" id="2.170.130.10">
    <property type="entry name" value="TonB-dependent receptor, plug domain"/>
    <property type="match status" value="1"/>
</dbReference>
<evidence type="ECO:0000313" key="19">
    <source>
        <dbReference type="EMBL" id="ADU37342.1"/>
    </source>
</evidence>
<evidence type="ECO:0000256" key="2">
    <source>
        <dbReference type="ARBA" id="ARBA00009810"/>
    </source>
</evidence>
<evidence type="ECO:0000256" key="4">
    <source>
        <dbReference type="ARBA" id="ARBA00022452"/>
    </source>
</evidence>
<feature type="signal peptide" evidence="16">
    <location>
        <begin position="1"/>
        <end position="40"/>
    </location>
</feature>
<keyword evidence="12 19" id="KW-0675">Receptor</keyword>
<dbReference type="KEGG" id="vpe:Varpa_3155"/>
<dbReference type="NCBIfam" id="TIGR01783">
    <property type="entry name" value="TonB-siderophor"/>
    <property type="match status" value="1"/>
</dbReference>
<evidence type="ECO:0000256" key="9">
    <source>
        <dbReference type="ARBA" id="ARBA00023065"/>
    </source>
</evidence>
<evidence type="ECO:0000256" key="10">
    <source>
        <dbReference type="ARBA" id="ARBA00023077"/>
    </source>
</evidence>
<accession>E6V919</accession>
<evidence type="ECO:0000256" key="1">
    <source>
        <dbReference type="ARBA" id="ARBA00004571"/>
    </source>
</evidence>
<comment type="similarity">
    <text evidence="2 14 15">Belongs to the TonB-dependent receptor family.</text>
</comment>
<evidence type="ECO:0000259" key="18">
    <source>
        <dbReference type="Pfam" id="PF07715"/>
    </source>
</evidence>
<dbReference type="InterPro" id="IPR039426">
    <property type="entry name" value="TonB-dep_rcpt-like"/>
</dbReference>
<dbReference type="STRING" id="595537.Varpa_3155"/>
<dbReference type="eggNOG" id="COG4774">
    <property type="taxonomic scope" value="Bacteria"/>
</dbReference>
<dbReference type="InterPro" id="IPR010105">
    <property type="entry name" value="TonB_sidphr_rcpt"/>
</dbReference>
<evidence type="ECO:0000256" key="3">
    <source>
        <dbReference type="ARBA" id="ARBA00022448"/>
    </source>
</evidence>
<evidence type="ECO:0000256" key="13">
    <source>
        <dbReference type="ARBA" id="ARBA00023237"/>
    </source>
</evidence>
<dbReference type="OrthoDB" id="9790771at2"/>
<keyword evidence="4 14" id="KW-1134">Transmembrane beta strand</keyword>
<keyword evidence="6 14" id="KW-0812">Transmembrane</keyword>
<evidence type="ECO:0000313" key="20">
    <source>
        <dbReference type="Proteomes" id="UP000008917"/>
    </source>
</evidence>
<evidence type="ECO:0000256" key="5">
    <source>
        <dbReference type="ARBA" id="ARBA00022496"/>
    </source>
</evidence>
<evidence type="ECO:0000256" key="16">
    <source>
        <dbReference type="SAM" id="SignalP"/>
    </source>
</evidence>
<dbReference type="InterPro" id="IPR036942">
    <property type="entry name" value="Beta-barrel_TonB_sf"/>
</dbReference>
<proteinExistence type="inferred from homology"/>
<dbReference type="PANTHER" id="PTHR32552">
    <property type="entry name" value="FERRICHROME IRON RECEPTOR-RELATED"/>
    <property type="match status" value="1"/>
</dbReference>
<dbReference type="AlphaFoldDB" id="E6V919"/>
<dbReference type="Proteomes" id="UP000008917">
    <property type="component" value="Chromosome"/>
</dbReference>
<evidence type="ECO:0000256" key="15">
    <source>
        <dbReference type="RuleBase" id="RU003357"/>
    </source>
</evidence>
<keyword evidence="7 16" id="KW-0732">Signal</keyword>
<keyword evidence="9" id="KW-0406">Ion transport</keyword>
<dbReference type="Pfam" id="PF00593">
    <property type="entry name" value="TonB_dep_Rec_b-barrel"/>
    <property type="match status" value="1"/>
</dbReference>
<evidence type="ECO:0000256" key="8">
    <source>
        <dbReference type="ARBA" id="ARBA00023004"/>
    </source>
</evidence>
<dbReference type="PROSITE" id="PS52016">
    <property type="entry name" value="TONB_DEPENDENT_REC_3"/>
    <property type="match status" value="1"/>
</dbReference>
<dbReference type="GO" id="GO:0038023">
    <property type="term" value="F:signaling receptor activity"/>
    <property type="evidence" value="ECO:0007669"/>
    <property type="project" value="InterPro"/>
</dbReference>
<dbReference type="HOGENOM" id="CLU_008287_9_0_4"/>
<keyword evidence="11 14" id="KW-0472">Membrane</keyword>
<evidence type="ECO:0000256" key="6">
    <source>
        <dbReference type="ARBA" id="ARBA00022692"/>
    </source>
</evidence>
<comment type="subcellular location">
    <subcellularLocation>
        <location evidence="1 14">Cell outer membrane</location>
        <topology evidence="1 14">Multi-pass membrane protein</topology>
    </subcellularLocation>
</comment>
<reference evidence="19 20" key="2">
    <citation type="journal article" date="2013" name="Genome Announc.">
        <title>Genome of the Root-Associated Plant Growth-Promoting Bacterium Variovorax paradoxus Strain EPS.</title>
        <authorList>
            <person name="Han J.I."/>
            <person name="Spain J.C."/>
            <person name="Leadbetter J.R."/>
            <person name="Ovchinnikova G."/>
            <person name="Goodwin L.A."/>
            <person name="Han C.S."/>
            <person name="Woyke T."/>
            <person name="Davenport K.W."/>
            <person name="Orwin P.M."/>
        </authorList>
    </citation>
    <scope>NUCLEOTIDE SEQUENCE [LARGE SCALE GENOMIC DNA]</scope>
    <source>
        <strain evidence="19 20">EPS</strain>
    </source>
</reference>